<dbReference type="GeneID" id="108671346"/>
<gene>
    <name evidence="2" type="primary">LOC108671346</name>
</gene>
<proteinExistence type="predicted"/>
<dbReference type="OrthoDB" id="6380094at2759"/>
<dbReference type="RefSeq" id="XP_047741086.1">
    <property type="nucleotide sequence ID" value="XM_047885130.1"/>
</dbReference>
<dbReference type="KEGG" id="hazt:108671346"/>
<organism evidence="1 2">
    <name type="scientific">Hyalella azteca</name>
    <name type="common">Amphipod</name>
    <dbReference type="NCBI Taxonomy" id="294128"/>
    <lineage>
        <taxon>Eukaryota</taxon>
        <taxon>Metazoa</taxon>
        <taxon>Ecdysozoa</taxon>
        <taxon>Arthropoda</taxon>
        <taxon>Crustacea</taxon>
        <taxon>Multicrustacea</taxon>
        <taxon>Malacostraca</taxon>
        <taxon>Eumalacostraca</taxon>
        <taxon>Peracarida</taxon>
        <taxon>Amphipoda</taxon>
        <taxon>Senticaudata</taxon>
        <taxon>Talitrida</taxon>
        <taxon>Talitroidea</taxon>
        <taxon>Hyalellidae</taxon>
        <taxon>Hyalella</taxon>
    </lineage>
</organism>
<dbReference type="Proteomes" id="UP000694843">
    <property type="component" value="Unplaced"/>
</dbReference>
<sequence length="418" mass="46638">MYTVYPVHPYSGGLQKIEGRRFSTLYFSRAAPEFVYTLHNTRNGKSYFSCTSRGCVVRGRCEDLDQVFGEDLGRGFVTKNHHNHIGDASIVANLRFSSACKRRAAGEPTAIRRIYDEEKARHPDATLEYRALENALYKTQRRTRPAQPTCLADLRDLPSRYMSTLRGTPFFSRRSDAGQSLVFVSPDVGAHARHCKVLFVDASYRAVPGLFSCLVTLHVPVSSQTVPAAYCLLGGRTEQDLAPLVQHLKETLALAPALLVCDFLLPLQRVLARAFPQARVTGSFFHYTQVVWKRTQVLGLASLYHTDHLTGRVVRKALALPLLPPHMMAQGLSDVEEDAREGIEELGVLCDHLKVLWVGRVGPQELSMSGAPERTCSVFQDFHREASKLSPSGGLYPFLERLQRLEDGYTAKFTAITA</sequence>
<evidence type="ECO:0000313" key="1">
    <source>
        <dbReference type="Proteomes" id="UP000694843"/>
    </source>
</evidence>
<dbReference type="AlphaFoldDB" id="A0A979FX99"/>
<name>A0A979FX99_HYAAZ</name>
<accession>A0A979FX99</accession>
<protein>
    <submittedName>
        <fullName evidence="2">Uncharacterized protein LOC108671346</fullName>
    </submittedName>
</protein>
<reference evidence="2" key="1">
    <citation type="submission" date="2025-08" db="UniProtKB">
        <authorList>
            <consortium name="RefSeq"/>
        </authorList>
    </citation>
    <scope>IDENTIFICATION</scope>
</reference>
<evidence type="ECO:0000313" key="2">
    <source>
        <dbReference type="RefSeq" id="XP_047741086.1"/>
    </source>
</evidence>
<dbReference type="OMA" id="FHREASK"/>
<keyword evidence="1" id="KW-1185">Reference proteome</keyword>
<feature type="non-terminal residue" evidence="2">
    <location>
        <position position="418"/>
    </location>
</feature>